<organism evidence="2 3">
    <name type="scientific">Paramecium sonneborni</name>
    <dbReference type="NCBI Taxonomy" id="65129"/>
    <lineage>
        <taxon>Eukaryota</taxon>
        <taxon>Sar</taxon>
        <taxon>Alveolata</taxon>
        <taxon>Ciliophora</taxon>
        <taxon>Intramacronucleata</taxon>
        <taxon>Oligohymenophorea</taxon>
        <taxon>Peniculida</taxon>
        <taxon>Parameciidae</taxon>
        <taxon>Paramecium</taxon>
    </lineage>
</organism>
<comment type="caution">
    <text evidence="2">The sequence shown here is derived from an EMBL/GenBank/DDBJ whole genome shotgun (WGS) entry which is preliminary data.</text>
</comment>
<keyword evidence="3" id="KW-1185">Reference proteome</keyword>
<evidence type="ECO:0000313" key="1">
    <source>
        <dbReference type="EMBL" id="CAD8084733.1"/>
    </source>
</evidence>
<proteinExistence type="predicted"/>
<dbReference type="EMBL" id="CAJJDN010000047">
    <property type="protein sequence ID" value="CAD8084735.1"/>
    <property type="molecule type" value="Genomic_DNA"/>
</dbReference>
<dbReference type="EMBL" id="CAJJDN010000047">
    <property type="protein sequence ID" value="CAD8084733.1"/>
    <property type="molecule type" value="Genomic_DNA"/>
</dbReference>
<evidence type="ECO:0000313" key="2">
    <source>
        <dbReference type="EMBL" id="CAD8084735.1"/>
    </source>
</evidence>
<name>A0A8S1N6I9_9CILI</name>
<sequence length="44" mass="5637">MRIRFCLYNEKGLFNMSFRIYNYQQSYLQYQNNHLMVKTKFKYI</sequence>
<accession>A0A8S1N6I9</accession>
<reference evidence="2" key="1">
    <citation type="submission" date="2021-01" db="EMBL/GenBank/DDBJ databases">
        <authorList>
            <consortium name="Genoscope - CEA"/>
            <person name="William W."/>
        </authorList>
    </citation>
    <scope>NUCLEOTIDE SEQUENCE</scope>
</reference>
<dbReference type="AlphaFoldDB" id="A0A8S1N6I9"/>
<dbReference type="Proteomes" id="UP000692954">
    <property type="component" value="Unassembled WGS sequence"/>
</dbReference>
<evidence type="ECO:0000313" key="3">
    <source>
        <dbReference type="Proteomes" id="UP000692954"/>
    </source>
</evidence>
<protein>
    <submittedName>
        <fullName evidence="2">Uncharacterized protein</fullName>
    </submittedName>
</protein>
<gene>
    <name evidence="1" type="ORF">PSON_ATCC_30995.1.T0470134</name>
    <name evidence="2" type="ORF">PSON_ATCC_30995.1.T0470135</name>
</gene>